<keyword evidence="3" id="KW-1185">Reference proteome</keyword>
<proteinExistence type="predicted"/>
<accession>A0ABN9X3D8</accession>
<protein>
    <submittedName>
        <fullName evidence="2">Uncharacterized protein</fullName>
    </submittedName>
</protein>
<dbReference type="Proteomes" id="UP001189429">
    <property type="component" value="Unassembled WGS sequence"/>
</dbReference>
<name>A0ABN9X3D8_9DINO</name>
<comment type="caution">
    <text evidence="2">The sequence shown here is derived from an EMBL/GenBank/DDBJ whole genome shotgun (WGS) entry which is preliminary data.</text>
</comment>
<feature type="compositionally biased region" description="Basic residues" evidence="1">
    <location>
        <begin position="38"/>
        <end position="49"/>
    </location>
</feature>
<feature type="compositionally biased region" description="Low complexity" evidence="1">
    <location>
        <begin position="70"/>
        <end position="100"/>
    </location>
</feature>
<feature type="region of interest" description="Disordered" evidence="1">
    <location>
        <begin position="1"/>
        <end position="58"/>
    </location>
</feature>
<evidence type="ECO:0000313" key="3">
    <source>
        <dbReference type="Proteomes" id="UP001189429"/>
    </source>
</evidence>
<evidence type="ECO:0000313" key="2">
    <source>
        <dbReference type="EMBL" id="CAK0892245.1"/>
    </source>
</evidence>
<organism evidence="2 3">
    <name type="scientific">Prorocentrum cordatum</name>
    <dbReference type="NCBI Taxonomy" id="2364126"/>
    <lineage>
        <taxon>Eukaryota</taxon>
        <taxon>Sar</taxon>
        <taxon>Alveolata</taxon>
        <taxon>Dinophyceae</taxon>
        <taxon>Prorocentrales</taxon>
        <taxon>Prorocentraceae</taxon>
        <taxon>Prorocentrum</taxon>
    </lineage>
</organism>
<feature type="region of interest" description="Disordered" evidence="1">
    <location>
        <begin position="70"/>
        <end position="121"/>
    </location>
</feature>
<evidence type="ECO:0000256" key="1">
    <source>
        <dbReference type="SAM" id="MobiDB-lite"/>
    </source>
</evidence>
<dbReference type="EMBL" id="CAUYUJ010019584">
    <property type="protein sequence ID" value="CAK0892245.1"/>
    <property type="molecule type" value="Genomic_DNA"/>
</dbReference>
<gene>
    <name evidence="2" type="ORF">PCOR1329_LOCUS71957</name>
</gene>
<reference evidence="2" key="1">
    <citation type="submission" date="2023-10" db="EMBL/GenBank/DDBJ databases">
        <authorList>
            <person name="Chen Y."/>
            <person name="Shah S."/>
            <person name="Dougan E. K."/>
            <person name="Thang M."/>
            <person name="Chan C."/>
        </authorList>
    </citation>
    <scope>NUCLEOTIDE SEQUENCE [LARGE SCALE GENOMIC DNA]</scope>
</reference>
<sequence>MFGIDADADASAGRRRQRRMSEWCAAAQGRLPCQGPKQTRRRAAPRRRGPALGGRAAPLGRARRVRSCPAALGRAGRPPAQGAPELPARQRGRRVPAGARPAPPQRMHHYVLSGLPPQTTV</sequence>